<reference evidence="9" key="1">
    <citation type="submission" date="2021-11" db="EMBL/GenBank/DDBJ databases">
        <title>Genome sequence.</title>
        <authorList>
            <person name="Sun Q."/>
        </authorList>
    </citation>
    <scope>NUCLEOTIDE SEQUENCE</scope>
    <source>
        <strain evidence="9">JC740</strain>
    </source>
</reference>
<evidence type="ECO:0000259" key="7">
    <source>
        <dbReference type="Pfam" id="PF00728"/>
    </source>
</evidence>
<comment type="catalytic activity">
    <reaction evidence="1">
        <text>Hydrolysis of terminal non-reducing N-acetyl-D-hexosamine residues in N-acetyl-beta-D-hexosaminides.</text>
        <dbReference type="EC" id="3.2.1.52"/>
    </reaction>
</comment>
<feature type="signal peptide" evidence="6">
    <location>
        <begin position="1"/>
        <end position="21"/>
    </location>
</feature>
<dbReference type="Proteomes" id="UP001430306">
    <property type="component" value="Unassembled WGS sequence"/>
</dbReference>
<evidence type="ECO:0000256" key="6">
    <source>
        <dbReference type="SAM" id="SignalP"/>
    </source>
</evidence>
<dbReference type="Pfam" id="PF02838">
    <property type="entry name" value="Glyco_hydro_20b"/>
    <property type="match status" value="1"/>
</dbReference>
<evidence type="ECO:0000313" key="9">
    <source>
        <dbReference type="EMBL" id="MCC9642483.1"/>
    </source>
</evidence>
<dbReference type="InterPro" id="IPR015882">
    <property type="entry name" value="HEX_bac_N"/>
</dbReference>
<keyword evidence="6" id="KW-0732">Signal</keyword>
<evidence type="ECO:0000256" key="2">
    <source>
        <dbReference type="ARBA" id="ARBA00006285"/>
    </source>
</evidence>
<dbReference type="EMBL" id="JAJKFW010000020">
    <property type="protein sequence ID" value="MCC9642483.1"/>
    <property type="molecule type" value="Genomic_DNA"/>
</dbReference>
<name>A0ABS8NG15_9BACT</name>
<evidence type="ECO:0000313" key="10">
    <source>
        <dbReference type="Proteomes" id="UP001430306"/>
    </source>
</evidence>
<dbReference type="SUPFAM" id="SSF55545">
    <property type="entry name" value="beta-N-acetylhexosaminidase-like domain"/>
    <property type="match status" value="1"/>
</dbReference>
<keyword evidence="4" id="KW-0378">Hydrolase</keyword>
<dbReference type="InterPro" id="IPR017853">
    <property type="entry name" value="GH"/>
</dbReference>
<gene>
    <name evidence="9" type="ORF">LOC71_09370</name>
</gene>
<dbReference type="Pfam" id="PF00728">
    <property type="entry name" value="Glyco_hydro_20"/>
    <property type="match status" value="2"/>
</dbReference>
<feature type="chain" id="PRO_5045365476" description="beta-N-acetylhexosaminidase" evidence="6">
    <location>
        <begin position="22"/>
        <end position="1100"/>
    </location>
</feature>
<dbReference type="InterPro" id="IPR015883">
    <property type="entry name" value="Glyco_hydro_20_cat"/>
</dbReference>
<dbReference type="RefSeq" id="WP_230273296.1">
    <property type="nucleotide sequence ID" value="NZ_JAJKFW010000020.1"/>
</dbReference>
<dbReference type="InterPro" id="IPR025705">
    <property type="entry name" value="Beta_hexosaminidase_sua/sub"/>
</dbReference>
<organism evidence="9 10">
    <name type="scientific">Rhodopirellula halodulae</name>
    <dbReference type="NCBI Taxonomy" id="2894198"/>
    <lineage>
        <taxon>Bacteria</taxon>
        <taxon>Pseudomonadati</taxon>
        <taxon>Planctomycetota</taxon>
        <taxon>Planctomycetia</taxon>
        <taxon>Pirellulales</taxon>
        <taxon>Pirellulaceae</taxon>
        <taxon>Rhodopirellula</taxon>
    </lineage>
</organism>
<feature type="domain" description="Beta-hexosaminidase bacterial type N-terminal" evidence="8">
    <location>
        <begin position="369"/>
        <end position="496"/>
    </location>
</feature>
<dbReference type="SUPFAM" id="SSF51445">
    <property type="entry name" value="(Trans)glycosidases"/>
    <property type="match status" value="1"/>
</dbReference>
<feature type="domain" description="Glycoside hydrolase family 20 catalytic" evidence="7">
    <location>
        <begin position="649"/>
        <end position="819"/>
    </location>
</feature>
<keyword evidence="10" id="KW-1185">Reference proteome</keyword>
<dbReference type="Gene3D" id="1.10.390.30">
    <property type="entry name" value="Peptidase M60, enhancin-like domain 3"/>
    <property type="match status" value="1"/>
</dbReference>
<dbReference type="PANTHER" id="PTHR22600">
    <property type="entry name" value="BETA-HEXOSAMINIDASE"/>
    <property type="match status" value="1"/>
</dbReference>
<dbReference type="PRINTS" id="PR00738">
    <property type="entry name" value="GLHYDRLASE20"/>
</dbReference>
<evidence type="ECO:0000256" key="4">
    <source>
        <dbReference type="ARBA" id="ARBA00022801"/>
    </source>
</evidence>
<evidence type="ECO:0000256" key="1">
    <source>
        <dbReference type="ARBA" id="ARBA00001231"/>
    </source>
</evidence>
<dbReference type="EC" id="3.2.1.52" evidence="3"/>
<dbReference type="Gene3D" id="3.20.20.80">
    <property type="entry name" value="Glycosidases"/>
    <property type="match status" value="1"/>
</dbReference>
<protein>
    <recommendedName>
        <fullName evidence="3">beta-N-acetylhexosaminidase</fullName>
        <ecNumber evidence="3">3.2.1.52</ecNumber>
    </recommendedName>
</protein>
<dbReference type="InterPro" id="IPR029018">
    <property type="entry name" value="Hex-like_dom2"/>
</dbReference>
<comment type="caution">
    <text evidence="9">The sequence shown here is derived from an EMBL/GenBank/DDBJ whole genome shotgun (WGS) entry which is preliminary data.</text>
</comment>
<dbReference type="InterPro" id="IPR042279">
    <property type="entry name" value="Pep_M60_3"/>
</dbReference>
<evidence type="ECO:0000256" key="5">
    <source>
        <dbReference type="ARBA" id="ARBA00023295"/>
    </source>
</evidence>
<accession>A0ABS8NG15</accession>
<evidence type="ECO:0000256" key="3">
    <source>
        <dbReference type="ARBA" id="ARBA00012663"/>
    </source>
</evidence>
<sequence length="1100" mass="124148">MRIETTFLTLLLSLLAGPLLAEEGSDSQALTPVLADYAKLAFYPDRWKKAEADFEMLAWEGENVVFLTKKGNYSREELTAFVKRLDDGWGTYSELVGQQPRQFKAIHNKPVICALPQADLSCGHGCGYVGATGIEASAFYSTDLPNFQKDPSSFRHYYFYEMGRNFFVFGDRHSLFTTGYAVFMRYVCMDRLKCKDLDARTRKTIERCEEIYANSDIGFYEAFTNLGDGEKANRLKDAEGRTIHPSDQPVMYATAMLKLRRDHGGDEFVKRFYHTLRQCKPAKATNIESAKTQAFNWLVSASFAAEEDLTPVFADRWRMPMTDNQRRIMKQMDWSTDAPVREVVATLVADTPLASSETDAEGLSSAVVVVPTPVSMVHKPDAKPFFYTKDSRIIVNAKHSDARMYSHATVLAGELELLTGWKLPTIADVESPMRSDIVLSLAENDAIHDESYVLVAGESGVRISANSFQGIAHGTSSLLQLLDGDSMEIPAVEIEDKPSAPYRALMVDVARTPHSIGVIRDSVRLCRLYKVRYLQLHLTDHQLFTFPFPEVTDHLEKNPHYSLDELKELVAYADDRGVTIIPELDLPGHSGRLLQSGYLPDARNDADVAAPENYEKVGRIVDAMIDVFASSPYFHIGGDESGAGKRLIPFLSEINRRVRARGKRLLVWEGFHGAPTDQLPATGDDRIIVMAWESSYNAPWDLLNNGYQIINASWKPTYLTGGYGGLIHPGSTGGKRFRLEDLYRWDKSTFMHWEPGRPVFEDRGPNDPNKDDGEWNARWIGKQNQVLGGQMLYWEQYECSVVHFLAPRIPILSERLWNTAAGHTFTEFQRRAKVVEQRVMPLLQPVGISPVADDPTHPVLAMYQPYSGDELEVTLHNRTKIEGQIRYSTGGWSGRLNSPNFHPVPKPHRDYDQPLMARGPFSVRAELVRNDGTTVDGHSWQFFHNWPNRVEVTEFDIGRRTPKTVPDLASLPESKILRRYRMPYVRGLMQNVAVRGQMTESDLIAPADGKHVLEMRTQSGHATLFVDANQNGTFETEEVLVRNSPNDESGQFAEVLLRKGARYRIRIDHATGMPRPVLLLFITPPDGNRTEISQYLHLPN</sequence>
<dbReference type="Gene3D" id="3.30.379.10">
    <property type="entry name" value="Chitobiase/beta-hexosaminidase domain 2-like"/>
    <property type="match status" value="1"/>
</dbReference>
<feature type="domain" description="Glycoside hydrolase family 20 catalytic" evidence="7">
    <location>
        <begin position="501"/>
        <end position="641"/>
    </location>
</feature>
<dbReference type="PANTHER" id="PTHR22600:SF57">
    <property type="entry name" value="BETA-N-ACETYLHEXOSAMINIDASE"/>
    <property type="match status" value="1"/>
</dbReference>
<comment type="similarity">
    <text evidence="2">Belongs to the glycosyl hydrolase 20 family.</text>
</comment>
<evidence type="ECO:0000259" key="8">
    <source>
        <dbReference type="Pfam" id="PF02838"/>
    </source>
</evidence>
<proteinExistence type="inferred from homology"/>
<keyword evidence="5" id="KW-0326">Glycosidase</keyword>